<dbReference type="Gene3D" id="3.20.20.80">
    <property type="entry name" value="Glycosidases"/>
    <property type="match status" value="1"/>
</dbReference>
<name>A0A2C8Z5Y2_9MICO</name>
<dbReference type="EMBL" id="OCST01000002">
    <property type="protein sequence ID" value="SOE59061.1"/>
    <property type="molecule type" value="Genomic_DNA"/>
</dbReference>
<dbReference type="Gene3D" id="2.60.120.560">
    <property type="entry name" value="Exo-inulinase, domain 1"/>
    <property type="match status" value="2"/>
</dbReference>
<accession>A0A2C8Z5Y2</accession>
<sequence>MTISDHTRASSRPWLRRAAMAVAVSLTLSIPLSVQETAGAAYATTTPSNPPLGSDANRYRYGLNITWTSGGPGSANAISNSDGTTTIGANPFAASFDVNKLVTQIAALGFDYVQITDFHGAGTVLHPSAVLDSWRGAGYASTVDVIGQLIDGLAARGIATFLFTHPLDGHDYSDAQQTLLGVNDPTGGYKKWNDFINAFYAELTDTYGARIAGIGFDSELGLSDNPLWAGKLDMPRLRNTILSRQPDMWLGALAYPDLGNGAGKNLVDFSLKEGFRPNWLGGGLSPTNYDINQWPSFRAAANIVTQNHWATLGDYAGAGFERGSALNNFDATSGGWSVENSELSGTYGTAALTIPSGTQSETGWSDTFSDATYQFDFRIASDSGNSSNWAGLNVRKNLTSDAATSSGYLIIFRNNGEIQVSKPGAVLASVSTGLSFSAMTHVEVQNSGGRLLVYVGSESTPRIDVSDSTYSSGFTGFAASGTHSYFDTFFVERRWSDNFSTANAWQTDSGTWAASSGEFSGDEGRSTVAGKTWKNVSINVDLRITSNKGNSSNWAGVQLRKTSQADQFFTSGYLVYARSNGEVCIHKATVGNLACAQSGLTFSNSTHLKVVADGPQLRVYVGASATPLVEAADSTYASGYAGLSTSGATARFDNFAVNAAPLSASRLSSSQVFRYTVLQAGAATEGPGVGWSYSPFSDGQWEVGAKETLIAVKALMDPVRSSIIGTMPSNSYPLATSQRIMDLPNGIVATRKVDDSREYIHVLNPPTGNTLQLPAPADGKTFSSARLLANGVSVALAQNSSGVTLTLPSGQSWSSTDTVIELVTSNIGSGRYGGTNYMLKSLQDSYLLRGTGNVYTGTSTTFNVAGVPLSWVGVEDRWTLAYLGGDRYKIVNEFRDKMLRMMQDDYSGNADFSAVAMVPNGTPSTSDQWVIQAYVTGGLRIVSVGFGRPLHRTGDPYMGSSTVKSIIGVPMFFNSNEDLWSLER</sequence>
<organism evidence="1 2">
    <name type="scientific">Salinibacterium xinjiangense</name>
    <dbReference type="NCBI Taxonomy" id="386302"/>
    <lineage>
        <taxon>Bacteria</taxon>
        <taxon>Bacillati</taxon>
        <taxon>Actinomycetota</taxon>
        <taxon>Actinomycetes</taxon>
        <taxon>Micrococcales</taxon>
        <taxon>Microbacteriaceae</taxon>
        <taxon>Salinibacterium</taxon>
    </lineage>
</organism>
<proteinExistence type="predicted"/>
<gene>
    <name evidence="1" type="ORF">SAMN06296378_0874</name>
</gene>
<dbReference type="SUPFAM" id="SSF51445">
    <property type="entry name" value="(Trans)glycosidases"/>
    <property type="match status" value="1"/>
</dbReference>
<protein>
    <recommendedName>
        <fullName evidence="3">Alpha-L-fucosidase</fullName>
    </recommendedName>
</protein>
<evidence type="ECO:0000313" key="1">
    <source>
        <dbReference type="EMBL" id="SOE59061.1"/>
    </source>
</evidence>
<keyword evidence="2" id="KW-1185">Reference proteome</keyword>
<reference evidence="1 2" key="1">
    <citation type="submission" date="2017-09" db="EMBL/GenBank/DDBJ databases">
        <authorList>
            <person name="Ehlers B."/>
            <person name="Leendertz F.H."/>
        </authorList>
    </citation>
    <scope>NUCLEOTIDE SEQUENCE [LARGE SCALE GENOMIC DNA]</scope>
    <source>
        <strain evidence="1 2">CGMCC 1.05381</strain>
    </source>
</reference>
<dbReference type="Proteomes" id="UP000219440">
    <property type="component" value="Unassembled WGS sequence"/>
</dbReference>
<dbReference type="AlphaFoldDB" id="A0A2C8Z5Y2"/>
<evidence type="ECO:0000313" key="2">
    <source>
        <dbReference type="Proteomes" id="UP000219440"/>
    </source>
</evidence>
<dbReference type="InterPro" id="IPR017853">
    <property type="entry name" value="GH"/>
</dbReference>
<evidence type="ECO:0008006" key="3">
    <source>
        <dbReference type="Google" id="ProtNLM"/>
    </source>
</evidence>